<dbReference type="AlphaFoldDB" id="A0A9C7PTB1"/>
<protein>
    <submittedName>
        <fullName evidence="3">Uncharacterized protein</fullName>
    </submittedName>
</protein>
<keyword evidence="4" id="KW-1185">Reference proteome</keyword>
<reference evidence="3" key="2">
    <citation type="submission" date="2022-01" db="EMBL/GenBank/DDBJ databases">
        <authorList>
            <person name="Hirooka S."/>
            <person name="Miyagishima S.Y."/>
        </authorList>
    </citation>
    <scope>NUCLEOTIDE SEQUENCE</scope>
    <source>
        <strain evidence="3">NBRC 102759</strain>
    </source>
</reference>
<evidence type="ECO:0000313" key="4">
    <source>
        <dbReference type="Proteomes" id="UP001061958"/>
    </source>
</evidence>
<feature type="region of interest" description="Disordered" evidence="2">
    <location>
        <begin position="184"/>
        <end position="212"/>
    </location>
</feature>
<name>A0A9C7PTB1_9RHOD</name>
<feature type="coiled-coil region" evidence="1">
    <location>
        <begin position="288"/>
        <end position="315"/>
    </location>
</feature>
<feature type="region of interest" description="Disordered" evidence="2">
    <location>
        <begin position="1"/>
        <end position="51"/>
    </location>
</feature>
<keyword evidence="1" id="KW-0175">Coiled coil</keyword>
<feature type="region of interest" description="Disordered" evidence="2">
    <location>
        <begin position="238"/>
        <end position="273"/>
    </location>
</feature>
<comment type="caution">
    <text evidence="3">The sequence shown here is derived from an EMBL/GenBank/DDBJ whole genome shotgun (WGS) entry which is preliminary data.</text>
</comment>
<gene>
    <name evidence="3" type="ORF">GpartN1_g1088.t1</name>
</gene>
<feature type="compositionally biased region" description="Basic and acidic residues" evidence="2">
    <location>
        <begin position="95"/>
        <end position="106"/>
    </location>
</feature>
<feature type="coiled-coil region" evidence="1">
    <location>
        <begin position="412"/>
        <end position="453"/>
    </location>
</feature>
<sequence length="459" mass="51007">MGFFEDSYFPTESGEQDGFSCFQERRGESVTMEQRPSHFYNSPAPEKSTSQSFLNLKQGRVNNDAVPQKPTAVSVENLLTGASCSVSKAEAKRHVEETKEPVKVEDTSEGGSTRSKKFRRCSSHDNLAALREGSSRDSKRICRVPSAEVLTDRGIFLYPSRHCLSKSHNFHVYKPTHKGKVTEMQTTSGSAWEKSSHKRHSSIGLPPVSGQHLKNDERLVDSAGRYFSSLGSHVVRKNEDITKSSERKTEGSEDERKSDKNSRGGGGGGGIAEESFSTLNPYYSTVAFQSATIAANELQSELKATEELLNSAARRRRYQDAWYCSSFSANVSLLNEVSNGWTPQSQQSSQLQNYSECIPQPVAQMGSVPVYINQSLPSVPQVTTCLPGKCIDHSSELQLPSYFQDGTNVPAAATLTNRNLQLERQMMDLQLQLNELRNENAKLKMENHQLKQQVFSKVT</sequence>
<accession>A0A9C7PTB1</accession>
<evidence type="ECO:0000256" key="2">
    <source>
        <dbReference type="SAM" id="MobiDB-lite"/>
    </source>
</evidence>
<feature type="region of interest" description="Disordered" evidence="2">
    <location>
        <begin position="95"/>
        <end position="120"/>
    </location>
</feature>
<evidence type="ECO:0000256" key="1">
    <source>
        <dbReference type="SAM" id="Coils"/>
    </source>
</evidence>
<dbReference type="OrthoDB" id="10358066at2759"/>
<dbReference type="EMBL" id="BQMJ01000007">
    <property type="protein sequence ID" value="GJQ09297.1"/>
    <property type="molecule type" value="Genomic_DNA"/>
</dbReference>
<organism evidence="3 4">
    <name type="scientific">Galdieria partita</name>
    <dbReference type="NCBI Taxonomy" id="83374"/>
    <lineage>
        <taxon>Eukaryota</taxon>
        <taxon>Rhodophyta</taxon>
        <taxon>Bangiophyceae</taxon>
        <taxon>Galdieriales</taxon>
        <taxon>Galdieriaceae</taxon>
        <taxon>Galdieria</taxon>
    </lineage>
</organism>
<proteinExistence type="predicted"/>
<feature type="compositionally biased region" description="Basic and acidic residues" evidence="2">
    <location>
        <begin position="238"/>
        <end position="262"/>
    </location>
</feature>
<evidence type="ECO:0000313" key="3">
    <source>
        <dbReference type="EMBL" id="GJQ09297.1"/>
    </source>
</evidence>
<reference evidence="3" key="1">
    <citation type="journal article" date="2022" name="Proc. Natl. Acad. Sci. U.S.A.">
        <title>Life cycle and functional genomics of the unicellular red alga Galdieria for elucidating algal and plant evolution and industrial use.</title>
        <authorList>
            <person name="Hirooka S."/>
            <person name="Itabashi T."/>
            <person name="Ichinose T.M."/>
            <person name="Onuma R."/>
            <person name="Fujiwara T."/>
            <person name="Yamashita S."/>
            <person name="Jong L.W."/>
            <person name="Tomita R."/>
            <person name="Iwane A.H."/>
            <person name="Miyagishima S.Y."/>
        </authorList>
    </citation>
    <scope>NUCLEOTIDE SEQUENCE</scope>
    <source>
        <strain evidence="3">NBRC 102759</strain>
    </source>
</reference>
<dbReference type="Proteomes" id="UP001061958">
    <property type="component" value="Unassembled WGS sequence"/>
</dbReference>